<evidence type="ECO:0008006" key="4">
    <source>
        <dbReference type="Google" id="ProtNLM"/>
    </source>
</evidence>
<keyword evidence="3" id="KW-1185">Reference proteome</keyword>
<evidence type="ECO:0000256" key="1">
    <source>
        <dbReference type="SAM" id="Phobius"/>
    </source>
</evidence>
<proteinExistence type="predicted"/>
<organism evidence="2 3">
    <name type="scientific">Candidatus Clostridium radicumherbarum</name>
    <dbReference type="NCBI Taxonomy" id="3381662"/>
    <lineage>
        <taxon>Bacteria</taxon>
        <taxon>Bacillati</taxon>
        <taxon>Bacillota</taxon>
        <taxon>Clostridia</taxon>
        <taxon>Eubacteriales</taxon>
        <taxon>Clostridiaceae</taxon>
        <taxon>Clostridium</taxon>
    </lineage>
</organism>
<gene>
    <name evidence="2" type="ORF">ACJDUH_04875</name>
</gene>
<evidence type="ECO:0000313" key="2">
    <source>
        <dbReference type="EMBL" id="MFL0267429.1"/>
    </source>
</evidence>
<feature type="transmembrane region" description="Helical" evidence="1">
    <location>
        <begin position="85"/>
        <end position="106"/>
    </location>
</feature>
<keyword evidence="1" id="KW-0812">Transmembrane</keyword>
<accession>A0ABW8TP17</accession>
<evidence type="ECO:0000313" key="3">
    <source>
        <dbReference type="Proteomes" id="UP001623661"/>
    </source>
</evidence>
<dbReference type="EMBL" id="JBJHZY010000001">
    <property type="protein sequence ID" value="MFL0267429.1"/>
    <property type="molecule type" value="Genomic_DNA"/>
</dbReference>
<sequence>MICDSCKSEFDNINGLKFCPYCGTMLEEAADLKTQKLTEKANEETAAKGIHDTAKMPIITKEQINKYKREKAIEVVKKPFKNLKVVIPIITVILFMAAIGVGYTYFSGRVVDDSKIQSDLIGKIITLPKGTSFEIKKGYIKSFSIALRNTNKTEKKDDIKAAVTLNNGIIEVKTFLSMQYILDENKNWIINNKPSLAGDTSVKPVIGMDENQIIEGVKKLSISIGDTTKVLNEADVKTLKIASRTPDFDNLKETVLIDAGIDSGLIAASGKIKCSLNFENEAWSITGIERNSSDDFVLQLSPTFSQDKLLEQIKKEPLDQTVSNPNVFGGKSFYINDSFTKSMDITDKSFDAQSRALNVTVKRQNTAGAVILVLSTDYSYELSFDKIKLLKKSKTTADNVTISDISKDYIISSIVNAKIEGANVFLWFSDNHVITADEAQTFKTSKVASPKGIENAKYAYGTITYKDGSNTKTTNVVTVYFLVYDSSKGYSWKLDRVVGEDSPNYNSYIIK</sequence>
<comment type="caution">
    <text evidence="2">The sequence shown here is derived from an EMBL/GenBank/DDBJ whole genome shotgun (WGS) entry which is preliminary data.</text>
</comment>
<name>A0ABW8TP17_9CLOT</name>
<dbReference type="Proteomes" id="UP001623661">
    <property type="component" value="Unassembled WGS sequence"/>
</dbReference>
<keyword evidence="1" id="KW-0472">Membrane</keyword>
<protein>
    <recommendedName>
        <fullName evidence="4">Zinc ribbon domain-containing protein</fullName>
    </recommendedName>
</protein>
<reference evidence="2 3" key="1">
    <citation type="submission" date="2024-11" db="EMBL/GenBank/DDBJ databases">
        <authorList>
            <person name="Heng Y.C."/>
            <person name="Lim A.C.H."/>
            <person name="Lee J.K.Y."/>
            <person name="Kittelmann S."/>
        </authorList>
    </citation>
    <scope>NUCLEOTIDE SEQUENCE [LARGE SCALE GENOMIC DNA]</scope>
    <source>
        <strain evidence="2 3">WILCCON 0202</strain>
    </source>
</reference>
<dbReference type="RefSeq" id="WP_406764033.1">
    <property type="nucleotide sequence ID" value="NZ_JBJHZY010000001.1"/>
</dbReference>
<keyword evidence="1" id="KW-1133">Transmembrane helix</keyword>